<dbReference type="SUPFAM" id="SSF54534">
    <property type="entry name" value="FKBP-like"/>
    <property type="match status" value="1"/>
</dbReference>
<evidence type="ECO:0000259" key="7">
    <source>
        <dbReference type="PROSITE" id="PS50059"/>
    </source>
</evidence>
<dbReference type="AlphaFoldDB" id="A0A369J4R1"/>
<comment type="catalytic activity">
    <reaction evidence="1 5">
        <text>[protein]-peptidylproline (omega=180) = [protein]-peptidylproline (omega=0)</text>
        <dbReference type="Rhea" id="RHEA:16237"/>
        <dbReference type="Rhea" id="RHEA-COMP:10747"/>
        <dbReference type="Rhea" id="RHEA-COMP:10748"/>
        <dbReference type="ChEBI" id="CHEBI:83833"/>
        <dbReference type="ChEBI" id="CHEBI:83834"/>
        <dbReference type="EC" id="5.2.1.8"/>
    </reaction>
</comment>
<comment type="caution">
    <text evidence="8">The sequence shown here is derived from an EMBL/GenBank/DDBJ whole genome shotgun (WGS) entry which is preliminary data.</text>
</comment>
<protein>
    <recommendedName>
        <fullName evidence="2 5">peptidylprolyl isomerase</fullName>
        <ecNumber evidence="2 5">5.2.1.8</ecNumber>
    </recommendedName>
</protein>
<keyword evidence="9" id="KW-1185">Reference proteome</keyword>
<dbReference type="Pfam" id="PF00254">
    <property type="entry name" value="FKBP_C"/>
    <property type="match status" value="1"/>
</dbReference>
<feature type="region of interest" description="Disordered" evidence="6">
    <location>
        <begin position="1"/>
        <end position="90"/>
    </location>
</feature>
<evidence type="ECO:0000313" key="8">
    <source>
        <dbReference type="EMBL" id="RDB16140.1"/>
    </source>
</evidence>
<dbReference type="EMBL" id="LUEZ02000132">
    <property type="protein sequence ID" value="RDB16140.1"/>
    <property type="molecule type" value="Genomic_DNA"/>
</dbReference>
<dbReference type="PANTHER" id="PTHR43811:SF19">
    <property type="entry name" value="39 KDA FK506-BINDING NUCLEAR PROTEIN"/>
    <property type="match status" value="1"/>
</dbReference>
<dbReference type="GO" id="GO:0003755">
    <property type="term" value="F:peptidyl-prolyl cis-trans isomerase activity"/>
    <property type="evidence" value="ECO:0007669"/>
    <property type="project" value="UniProtKB-KW"/>
</dbReference>
<gene>
    <name evidence="8" type="primary">FKBP53</name>
    <name evidence="8" type="ORF">Hypma_003359</name>
</gene>
<dbReference type="InParanoid" id="A0A369J4R1"/>
<organism evidence="8 9">
    <name type="scientific">Hypsizygus marmoreus</name>
    <name type="common">White beech mushroom</name>
    <name type="synonym">Agaricus marmoreus</name>
    <dbReference type="NCBI Taxonomy" id="39966"/>
    <lineage>
        <taxon>Eukaryota</taxon>
        <taxon>Fungi</taxon>
        <taxon>Dikarya</taxon>
        <taxon>Basidiomycota</taxon>
        <taxon>Agaricomycotina</taxon>
        <taxon>Agaricomycetes</taxon>
        <taxon>Agaricomycetidae</taxon>
        <taxon>Agaricales</taxon>
        <taxon>Tricholomatineae</taxon>
        <taxon>Lyophyllaceae</taxon>
        <taxon>Hypsizygus</taxon>
    </lineage>
</organism>
<evidence type="ECO:0000256" key="2">
    <source>
        <dbReference type="ARBA" id="ARBA00013194"/>
    </source>
</evidence>
<name>A0A369J4R1_HYPMA</name>
<evidence type="ECO:0000256" key="1">
    <source>
        <dbReference type="ARBA" id="ARBA00000971"/>
    </source>
</evidence>
<evidence type="ECO:0000256" key="3">
    <source>
        <dbReference type="ARBA" id="ARBA00023110"/>
    </source>
</evidence>
<feature type="domain" description="PPIase FKBP-type" evidence="7">
    <location>
        <begin position="115"/>
        <end position="217"/>
    </location>
</feature>
<dbReference type="OrthoDB" id="77911at2759"/>
<proteinExistence type="predicted"/>
<reference evidence="8" key="1">
    <citation type="submission" date="2018-04" db="EMBL/GenBank/DDBJ databases">
        <title>Whole genome sequencing of Hypsizygus marmoreus.</title>
        <authorList>
            <person name="Choi I.-G."/>
            <person name="Min B."/>
            <person name="Kim J.-G."/>
            <person name="Kim S."/>
            <person name="Oh Y.-L."/>
            <person name="Kong W.-S."/>
            <person name="Park H."/>
            <person name="Jeong J."/>
            <person name="Song E.-S."/>
        </authorList>
    </citation>
    <scope>NUCLEOTIDE SEQUENCE [LARGE SCALE GENOMIC DNA]</scope>
    <source>
        <strain evidence="8">51987-8</strain>
    </source>
</reference>
<keyword evidence="3 5" id="KW-0697">Rotamase</keyword>
<evidence type="ECO:0000256" key="6">
    <source>
        <dbReference type="SAM" id="MobiDB-lite"/>
    </source>
</evidence>
<accession>A0A369J4R1</accession>
<dbReference type="EC" id="5.2.1.8" evidence="2 5"/>
<dbReference type="Proteomes" id="UP000076154">
    <property type="component" value="Unassembled WGS sequence"/>
</dbReference>
<evidence type="ECO:0000313" key="9">
    <source>
        <dbReference type="Proteomes" id="UP000076154"/>
    </source>
</evidence>
<evidence type="ECO:0000256" key="5">
    <source>
        <dbReference type="PROSITE-ProRule" id="PRU00277"/>
    </source>
</evidence>
<keyword evidence="4 5" id="KW-0413">Isomerase</keyword>
<dbReference type="Gene3D" id="3.10.50.40">
    <property type="match status" value="1"/>
</dbReference>
<evidence type="ECO:0000256" key="4">
    <source>
        <dbReference type="ARBA" id="ARBA00023235"/>
    </source>
</evidence>
<dbReference type="InterPro" id="IPR001179">
    <property type="entry name" value="PPIase_FKBP_dom"/>
</dbReference>
<dbReference type="PANTHER" id="PTHR43811">
    <property type="entry name" value="FKBP-TYPE PEPTIDYL-PROLYL CIS-TRANS ISOMERASE FKPA"/>
    <property type="match status" value="1"/>
</dbReference>
<sequence>MTGILDISHPGPTHKTAPITPIRPSSGSHGGSVLKHDRDTDSQEMNPPKKMQDTRGYPETLVKTPDASARKVNQRTSQRKFEHKAKSQAADTVVENATDVVMKETPGDGATVEPGNVIECYFTIRLPDGTVVLRHDTDPPVCLILLSALGQNYKSLIDNYHTRDPQYRWDENIVGMRVGGQRQLVIPPGLAYGSKGFKNMVPPNSVIIVDFSLCNTYPANKAKAESLA</sequence>
<dbReference type="InterPro" id="IPR046357">
    <property type="entry name" value="PPIase_dom_sf"/>
</dbReference>
<dbReference type="PROSITE" id="PS50059">
    <property type="entry name" value="FKBP_PPIASE"/>
    <property type="match status" value="1"/>
</dbReference>
<dbReference type="STRING" id="39966.A0A369J4R1"/>